<proteinExistence type="predicted"/>
<protein>
    <recommendedName>
        <fullName evidence="3">DUF1963 domain-containing protein</fullName>
    </recommendedName>
</protein>
<dbReference type="Proteomes" id="UP001185254">
    <property type="component" value="Unassembled WGS sequence"/>
</dbReference>
<organism evidence="1 2">
    <name type="scientific">Paraburkholderia caledonica</name>
    <dbReference type="NCBI Taxonomy" id="134536"/>
    <lineage>
        <taxon>Bacteria</taxon>
        <taxon>Pseudomonadati</taxon>
        <taxon>Pseudomonadota</taxon>
        <taxon>Betaproteobacteria</taxon>
        <taxon>Burkholderiales</taxon>
        <taxon>Burkholderiaceae</taxon>
        <taxon>Paraburkholderia</taxon>
    </lineage>
</organism>
<keyword evidence="2" id="KW-1185">Reference proteome</keyword>
<dbReference type="RefSeq" id="WP_310068719.1">
    <property type="nucleotide sequence ID" value="NZ_JAVDQN010000004.1"/>
</dbReference>
<gene>
    <name evidence="1" type="ORF">J2776_004535</name>
</gene>
<sequence length="288" mass="32619">MSDDITPSQERALYALLDKVMEVMRDDRPFNPGDPAFGTLESSEYFVPEGGGKKYAFTKDAFPDARVRLSTSPDPLDYSDDRLKVRVVPVSFELWFHNALVGINRRVLEQRLDLAGYWVGGGVRYEGNSLGVGLPPAKLLHPYRYRANDGENGRFPVDVELFFLDPAPDDPSGKVRLDRITIDRYYPYLTPAMRKKKREEQNHKKRQTYGYMDLCTGATCPESGVWEGWTKEGPTDVMRFERGQKFDAVRSVSLELGGSCPMVPGQWFWLCSVNEETGTVWKGIALKG</sequence>
<reference evidence="1 2" key="1">
    <citation type="submission" date="2023-07" db="EMBL/GenBank/DDBJ databases">
        <title>Sorghum-associated microbial communities from plants grown in Nebraska, USA.</title>
        <authorList>
            <person name="Schachtman D."/>
        </authorList>
    </citation>
    <scope>NUCLEOTIDE SEQUENCE [LARGE SCALE GENOMIC DNA]</scope>
    <source>
        <strain evidence="1 2">DS1039</strain>
    </source>
</reference>
<dbReference type="EMBL" id="JAVDQN010000004">
    <property type="protein sequence ID" value="MDR6377815.1"/>
    <property type="molecule type" value="Genomic_DNA"/>
</dbReference>
<evidence type="ECO:0008006" key="3">
    <source>
        <dbReference type="Google" id="ProtNLM"/>
    </source>
</evidence>
<comment type="caution">
    <text evidence="1">The sequence shown here is derived from an EMBL/GenBank/DDBJ whole genome shotgun (WGS) entry which is preliminary data.</text>
</comment>
<accession>A0ABU1L3N4</accession>
<name>A0ABU1L3N4_9BURK</name>
<evidence type="ECO:0000313" key="2">
    <source>
        <dbReference type="Proteomes" id="UP001185254"/>
    </source>
</evidence>
<evidence type="ECO:0000313" key="1">
    <source>
        <dbReference type="EMBL" id="MDR6377815.1"/>
    </source>
</evidence>